<feature type="compositionally biased region" description="Polar residues" evidence="1">
    <location>
        <begin position="43"/>
        <end position="52"/>
    </location>
</feature>
<keyword evidence="3" id="KW-1185">Reference proteome</keyword>
<feature type="region of interest" description="Disordered" evidence="1">
    <location>
        <begin position="39"/>
        <end position="93"/>
    </location>
</feature>
<evidence type="ECO:0000256" key="1">
    <source>
        <dbReference type="SAM" id="MobiDB-lite"/>
    </source>
</evidence>
<organism evidence="2 3">
    <name type="scientific">Singulisphaera acidiphila (strain ATCC BAA-1392 / DSM 18658 / VKM B-2454 / MOB10)</name>
    <dbReference type="NCBI Taxonomy" id="886293"/>
    <lineage>
        <taxon>Bacteria</taxon>
        <taxon>Pseudomonadati</taxon>
        <taxon>Planctomycetota</taxon>
        <taxon>Planctomycetia</taxon>
        <taxon>Isosphaerales</taxon>
        <taxon>Isosphaeraceae</taxon>
        <taxon>Singulisphaera</taxon>
    </lineage>
</organism>
<evidence type="ECO:0000313" key="2">
    <source>
        <dbReference type="EMBL" id="AGA26852.1"/>
    </source>
</evidence>
<accession>L0DC92</accession>
<protein>
    <submittedName>
        <fullName evidence="2">Uncharacterized protein</fullName>
    </submittedName>
</protein>
<sequence length="93" mass="10248">MSTEWLYHASGIRGYKDVLTSFQIDQAMLSIQQEPNDCYGATDSASRNQSSSHVEHGIRSLPTGIRARTMRGPFHKPNVGPDRTSPSDPEVSS</sequence>
<name>L0DC92_SINAD</name>
<reference evidence="2 3" key="1">
    <citation type="submission" date="2012-02" db="EMBL/GenBank/DDBJ databases">
        <title>Complete sequence of chromosome of Singulisphaera acidiphila DSM 18658.</title>
        <authorList>
            <consortium name="US DOE Joint Genome Institute (JGI-PGF)"/>
            <person name="Lucas S."/>
            <person name="Copeland A."/>
            <person name="Lapidus A."/>
            <person name="Glavina del Rio T."/>
            <person name="Dalin E."/>
            <person name="Tice H."/>
            <person name="Bruce D."/>
            <person name="Goodwin L."/>
            <person name="Pitluck S."/>
            <person name="Peters L."/>
            <person name="Ovchinnikova G."/>
            <person name="Chertkov O."/>
            <person name="Kyrpides N."/>
            <person name="Mavromatis K."/>
            <person name="Ivanova N."/>
            <person name="Brettin T."/>
            <person name="Detter J.C."/>
            <person name="Han C."/>
            <person name="Larimer F."/>
            <person name="Land M."/>
            <person name="Hauser L."/>
            <person name="Markowitz V."/>
            <person name="Cheng J.-F."/>
            <person name="Hugenholtz P."/>
            <person name="Woyke T."/>
            <person name="Wu D."/>
            <person name="Tindall B."/>
            <person name="Pomrenke H."/>
            <person name="Brambilla E."/>
            <person name="Klenk H.-P."/>
            <person name="Eisen J.A."/>
        </authorList>
    </citation>
    <scope>NUCLEOTIDE SEQUENCE [LARGE SCALE GENOMIC DNA]</scope>
    <source>
        <strain evidence="3">ATCC BAA-1392 / DSM 18658 / VKM B-2454 / MOB10</strain>
    </source>
</reference>
<dbReference type="KEGG" id="saci:Sinac_2545"/>
<gene>
    <name evidence="2" type="ordered locus">Sinac_2545</name>
</gene>
<feature type="compositionally biased region" description="Polar residues" evidence="1">
    <location>
        <begin position="84"/>
        <end position="93"/>
    </location>
</feature>
<dbReference type="Proteomes" id="UP000010798">
    <property type="component" value="Chromosome"/>
</dbReference>
<proteinExistence type="predicted"/>
<dbReference type="EMBL" id="CP003364">
    <property type="protein sequence ID" value="AGA26852.1"/>
    <property type="molecule type" value="Genomic_DNA"/>
</dbReference>
<evidence type="ECO:0000313" key="3">
    <source>
        <dbReference type="Proteomes" id="UP000010798"/>
    </source>
</evidence>
<dbReference type="HOGENOM" id="CLU_2397993_0_0_0"/>
<dbReference type="AlphaFoldDB" id="L0DC92"/>